<organism evidence="2 3">
    <name type="scientific">Flavobacterium aquariorum</name>
    <dbReference type="NCBI Taxonomy" id="2217670"/>
    <lineage>
        <taxon>Bacteria</taxon>
        <taxon>Pseudomonadati</taxon>
        <taxon>Bacteroidota</taxon>
        <taxon>Flavobacteriia</taxon>
        <taxon>Flavobacteriales</taxon>
        <taxon>Flavobacteriaceae</taxon>
        <taxon>Flavobacterium</taxon>
    </lineage>
</organism>
<name>A0A2W7TUY9_9FLAO</name>
<comment type="caution">
    <text evidence="2">The sequence shown here is derived from an EMBL/GenBank/DDBJ whole genome shotgun (WGS) entry which is preliminary data.</text>
</comment>
<dbReference type="PROSITE" id="PS51819">
    <property type="entry name" value="VOC"/>
    <property type="match status" value="1"/>
</dbReference>
<dbReference type="Proteomes" id="UP000249177">
    <property type="component" value="Unassembled WGS sequence"/>
</dbReference>
<accession>A0A2W7TUY9</accession>
<dbReference type="Pfam" id="PF00903">
    <property type="entry name" value="Glyoxalase"/>
    <property type="match status" value="1"/>
</dbReference>
<keyword evidence="3" id="KW-1185">Reference proteome</keyword>
<dbReference type="InterPro" id="IPR037523">
    <property type="entry name" value="VOC_core"/>
</dbReference>
<dbReference type="InterPro" id="IPR029068">
    <property type="entry name" value="Glyas_Bleomycin-R_OHBP_Dase"/>
</dbReference>
<dbReference type="InterPro" id="IPR004360">
    <property type="entry name" value="Glyas_Fos-R_dOase_dom"/>
</dbReference>
<dbReference type="InterPro" id="IPR052164">
    <property type="entry name" value="Anthracycline_SecMetBiosynth"/>
</dbReference>
<sequence>MEDSKKQTDNSSSADDTTPKVTGIGGIFFFSDNLEQTKEWYTKNLGIEINDWGSSSFESRNINKPQEINSLQWCPFKKGDEYFSPSKKDFMINYRVQNIEGLVNKLKENGVTIVDNIETYDYGKFIHIMDAEGNKIELWEPLESISDQTDEKATKG</sequence>
<dbReference type="OrthoDB" id="9799428at2"/>
<evidence type="ECO:0000259" key="1">
    <source>
        <dbReference type="PROSITE" id="PS51819"/>
    </source>
</evidence>
<dbReference type="PANTHER" id="PTHR33993">
    <property type="entry name" value="GLYOXALASE-RELATED"/>
    <property type="match status" value="1"/>
</dbReference>
<dbReference type="AlphaFoldDB" id="A0A2W7TUY9"/>
<reference evidence="2 3" key="1">
    <citation type="submission" date="2018-06" db="EMBL/GenBank/DDBJ databases">
        <title>Flavobacterium sp IMCC34762, genome.</title>
        <authorList>
            <person name="Joung Y."/>
            <person name="Cho J."/>
            <person name="Song J."/>
        </authorList>
    </citation>
    <scope>NUCLEOTIDE SEQUENCE [LARGE SCALE GENOMIC DNA]</scope>
    <source>
        <strain evidence="2 3">IMCC34762</strain>
    </source>
</reference>
<feature type="domain" description="VOC" evidence="1">
    <location>
        <begin position="23"/>
        <end position="141"/>
    </location>
</feature>
<dbReference type="RefSeq" id="WP_111409127.1">
    <property type="nucleotide sequence ID" value="NZ_QKXH01000003.1"/>
</dbReference>
<dbReference type="Gene3D" id="3.10.180.10">
    <property type="entry name" value="2,3-Dihydroxybiphenyl 1,2-Dioxygenase, domain 1"/>
    <property type="match status" value="1"/>
</dbReference>
<protein>
    <submittedName>
        <fullName evidence="2">VOC family protein</fullName>
    </submittedName>
</protein>
<proteinExistence type="predicted"/>
<dbReference type="PANTHER" id="PTHR33993:SF5">
    <property type="entry name" value="GLYOXALASE"/>
    <property type="match status" value="1"/>
</dbReference>
<evidence type="ECO:0000313" key="3">
    <source>
        <dbReference type="Proteomes" id="UP000249177"/>
    </source>
</evidence>
<dbReference type="SUPFAM" id="SSF54593">
    <property type="entry name" value="Glyoxalase/Bleomycin resistance protein/Dihydroxybiphenyl dioxygenase"/>
    <property type="match status" value="1"/>
</dbReference>
<gene>
    <name evidence="2" type="ORF">DOS84_05550</name>
</gene>
<evidence type="ECO:0000313" key="2">
    <source>
        <dbReference type="EMBL" id="PZX94091.1"/>
    </source>
</evidence>
<dbReference type="EMBL" id="QKXH01000003">
    <property type="protein sequence ID" value="PZX94091.1"/>
    <property type="molecule type" value="Genomic_DNA"/>
</dbReference>